<feature type="transmembrane region" description="Helical" evidence="6">
    <location>
        <begin position="275"/>
        <end position="295"/>
    </location>
</feature>
<dbReference type="PANTHER" id="PTHR47089:SF1">
    <property type="entry name" value="GUANOSINE ABC TRANSPORTER PERMEASE PROTEIN NUPP"/>
    <property type="match status" value="1"/>
</dbReference>
<feature type="transmembrane region" description="Helical" evidence="6">
    <location>
        <begin position="201"/>
        <end position="221"/>
    </location>
</feature>
<evidence type="ECO:0000256" key="6">
    <source>
        <dbReference type="SAM" id="Phobius"/>
    </source>
</evidence>
<evidence type="ECO:0000256" key="4">
    <source>
        <dbReference type="ARBA" id="ARBA00022989"/>
    </source>
</evidence>
<keyword evidence="3 6" id="KW-0812">Transmembrane</keyword>
<gene>
    <name evidence="7" type="ORF">H8717_10755</name>
</gene>
<feature type="transmembrane region" description="Helical" evidence="6">
    <location>
        <begin position="96"/>
        <end position="115"/>
    </location>
</feature>
<feature type="transmembrane region" description="Helical" evidence="6">
    <location>
        <begin position="154"/>
        <end position="172"/>
    </location>
</feature>
<dbReference type="PANTHER" id="PTHR47089">
    <property type="entry name" value="ABC TRANSPORTER, PERMEASE PROTEIN"/>
    <property type="match status" value="1"/>
</dbReference>
<dbReference type="RefSeq" id="WP_262400357.1">
    <property type="nucleotide sequence ID" value="NZ_JACRTB010000017.1"/>
</dbReference>
<keyword evidence="4 6" id="KW-1133">Transmembrane helix</keyword>
<accession>A0ABR7NKY8</accession>
<sequence>MSTAPRREPLLRVVSRPEKSPRQVLLLRLESVLLSLAAGGVFILLIGYNPFEIYATILSGAFRSRMAVQATVKYAIPLVIASLGVTLAFRMRFWNIGAEGQIIMGAVFASYFALFHAGWNHWLLIAVMLLAGALGGGLWGLIPALCKVRWNTNETLLTLMLNYIALHIVSYLRDGPWRDMEAAGFSKIARFDKNAALDKVLGVHFGWIIALLLVAAVFVYLGRTKQGYEIAVVGESQETARYAGMNVRRIILRTMALSGAVCGLGGMIQATGADITLTTAVAGGVGFTAIIVAWLAQLNAPMILVVSILFSVLEKGAGVVQSTYGISSNCAAVLQGIILFFILGCEFFVRYTVVPRGKGGCRNAA</sequence>
<dbReference type="CDD" id="cd06580">
    <property type="entry name" value="TM_PBP1_transp_TpRbsC_like"/>
    <property type="match status" value="1"/>
</dbReference>
<protein>
    <submittedName>
        <fullName evidence="7">ABC transporter permease</fullName>
    </submittedName>
</protein>
<feature type="transmembrane region" description="Helical" evidence="6">
    <location>
        <begin position="250"/>
        <end position="269"/>
    </location>
</feature>
<reference evidence="7 8" key="1">
    <citation type="submission" date="2020-08" db="EMBL/GenBank/DDBJ databases">
        <title>Genome public.</title>
        <authorList>
            <person name="Liu C."/>
            <person name="Sun Q."/>
        </authorList>
    </citation>
    <scope>NUCLEOTIDE SEQUENCE [LARGE SCALE GENOMIC DNA]</scope>
    <source>
        <strain evidence="7 8">BX1</strain>
    </source>
</reference>
<evidence type="ECO:0000256" key="1">
    <source>
        <dbReference type="ARBA" id="ARBA00004651"/>
    </source>
</evidence>
<evidence type="ECO:0000313" key="8">
    <source>
        <dbReference type="Proteomes" id="UP000658131"/>
    </source>
</evidence>
<evidence type="ECO:0000256" key="2">
    <source>
        <dbReference type="ARBA" id="ARBA00022475"/>
    </source>
</evidence>
<keyword evidence="2" id="KW-1003">Cell membrane</keyword>
<keyword evidence="5 6" id="KW-0472">Membrane</keyword>
<dbReference type="InterPro" id="IPR001851">
    <property type="entry name" value="ABC_transp_permease"/>
</dbReference>
<dbReference type="Proteomes" id="UP000658131">
    <property type="component" value="Unassembled WGS sequence"/>
</dbReference>
<evidence type="ECO:0000256" key="3">
    <source>
        <dbReference type="ARBA" id="ARBA00022692"/>
    </source>
</evidence>
<feature type="transmembrane region" description="Helical" evidence="6">
    <location>
        <begin position="302"/>
        <end position="320"/>
    </location>
</feature>
<organism evidence="7 8">
    <name type="scientific">Yanshouia hominis</name>
    <dbReference type="NCBI Taxonomy" id="2763673"/>
    <lineage>
        <taxon>Bacteria</taxon>
        <taxon>Bacillati</taxon>
        <taxon>Bacillota</taxon>
        <taxon>Clostridia</taxon>
        <taxon>Eubacteriales</taxon>
        <taxon>Oscillospiraceae</taxon>
        <taxon>Yanshouia</taxon>
    </lineage>
</organism>
<feature type="transmembrane region" description="Helical" evidence="6">
    <location>
        <begin position="121"/>
        <end position="142"/>
    </location>
</feature>
<name>A0ABR7NKY8_9FIRM</name>
<dbReference type="EMBL" id="JACRTB010000017">
    <property type="protein sequence ID" value="MBC8576880.1"/>
    <property type="molecule type" value="Genomic_DNA"/>
</dbReference>
<keyword evidence="8" id="KW-1185">Reference proteome</keyword>
<proteinExistence type="predicted"/>
<evidence type="ECO:0000256" key="5">
    <source>
        <dbReference type="ARBA" id="ARBA00023136"/>
    </source>
</evidence>
<evidence type="ECO:0000313" key="7">
    <source>
        <dbReference type="EMBL" id="MBC8576880.1"/>
    </source>
</evidence>
<dbReference type="Pfam" id="PF02653">
    <property type="entry name" value="BPD_transp_2"/>
    <property type="match status" value="1"/>
</dbReference>
<comment type="subcellular location">
    <subcellularLocation>
        <location evidence="1">Cell membrane</location>
        <topology evidence="1">Multi-pass membrane protein</topology>
    </subcellularLocation>
</comment>
<comment type="caution">
    <text evidence="7">The sequence shown here is derived from an EMBL/GenBank/DDBJ whole genome shotgun (WGS) entry which is preliminary data.</text>
</comment>
<feature type="transmembrane region" description="Helical" evidence="6">
    <location>
        <begin position="25"/>
        <end position="46"/>
    </location>
</feature>
<feature type="transmembrane region" description="Helical" evidence="6">
    <location>
        <begin position="66"/>
        <end position="89"/>
    </location>
</feature>
<feature type="transmembrane region" description="Helical" evidence="6">
    <location>
        <begin position="326"/>
        <end position="349"/>
    </location>
</feature>